<evidence type="ECO:0000313" key="3">
    <source>
        <dbReference type="Proteomes" id="UP001500542"/>
    </source>
</evidence>
<evidence type="ECO:0008006" key="4">
    <source>
        <dbReference type="Google" id="ProtNLM"/>
    </source>
</evidence>
<dbReference type="RefSeq" id="WP_343973317.1">
    <property type="nucleotide sequence ID" value="NZ_BAAAHK010000011.1"/>
</dbReference>
<organism evidence="2 3">
    <name type="scientific">Kribbella koreensis</name>
    <dbReference type="NCBI Taxonomy" id="57909"/>
    <lineage>
        <taxon>Bacteria</taxon>
        <taxon>Bacillati</taxon>
        <taxon>Actinomycetota</taxon>
        <taxon>Actinomycetes</taxon>
        <taxon>Propionibacteriales</taxon>
        <taxon>Kribbellaceae</taxon>
        <taxon>Kribbella</taxon>
    </lineage>
</organism>
<keyword evidence="1" id="KW-0812">Transmembrane</keyword>
<keyword evidence="1" id="KW-0472">Membrane</keyword>
<gene>
    <name evidence="2" type="ORF">GCM10009554_44790</name>
</gene>
<sequence>MHLMSVGDANPRRSATLSLMHWLFRAGRVPVFLGVAGLALAGAFMSNVRDEYDARTILTARGQEVSATVTEVTEYNRSKESLAVRAALADGRLIDVDFADSNQLGAKVGQPIHVTVDPDDIRTNMPTDQLNSGQSFASGLAATSGPFALFGIGCFVFAFIRTKKAGSRADP</sequence>
<evidence type="ECO:0000256" key="1">
    <source>
        <dbReference type="SAM" id="Phobius"/>
    </source>
</evidence>
<keyword evidence="3" id="KW-1185">Reference proteome</keyword>
<comment type="caution">
    <text evidence="2">The sequence shown here is derived from an EMBL/GenBank/DDBJ whole genome shotgun (WGS) entry which is preliminary data.</text>
</comment>
<keyword evidence="1" id="KW-1133">Transmembrane helix</keyword>
<accession>A0ABN1QV15</accession>
<proteinExistence type="predicted"/>
<name>A0ABN1QV15_9ACTN</name>
<evidence type="ECO:0000313" key="2">
    <source>
        <dbReference type="EMBL" id="GAA0947783.1"/>
    </source>
</evidence>
<protein>
    <recommendedName>
        <fullName evidence="4">DUF3592 domain-containing protein</fullName>
    </recommendedName>
</protein>
<dbReference type="Proteomes" id="UP001500542">
    <property type="component" value="Unassembled WGS sequence"/>
</dbReference>
<reference evidence="2 3" key="1">
    <citation type="journal article" date="2019" name="Int. J. Syst. Evol. Microbiol.">
        <title>The Global Catalogue of Microorganisms (GCM) 10K type strain sequencing project: providing services to taxonomists for standard genome sequencing and annotation.</title>
        <authorList>
            <consortium name="The Broad Institute Genomics Platform"/>
            <consortium name="The Broad Institute Genome Sequencing Center for Infectious Disease"/>
            <person name="Wu L."/>
            <person name="Ma J."/>
        </authorList>
    </citation>
    <scope>NUCLEOTIDE SEQUENCE [LARGE SCALE GENOMIC DNA]</scope>
    <source>
        <strain evidence="2 3">JCM 10977</strain>
    </source>
</reference>
<feature type="transmembrane region" description="Helical" evidence="1">
    <location>
        <begin position="22"/>
        <end position="45"/>
    </location>
</feature>
<dbReference type="EMBL" id="BAAAHK010000011">
    <property type="protein sequence ID" value="GAA0947783.1"/>
    <property type="molecule type" value="Genomic_DNA"/>
</dbReference>
<feature type="transmembrane region" description="Helical" evidence="1">
    <location>
        <begin position="136"/>
        <end position="160"/>
    </location>
</feature>